<dbReference type="Pfam" id="PF10109">
    <property type="entry name" value="Phage_TAC_7"/>
    <property type="match status" value="1"/>
</dbReference>
<dbReference type="EMBL" id="CABPSM010000002">
    <property type="protein sequence ID" value="VVD75104.1"/>
    <property type="molecule type" value="Genomic_DNA"/>
</dbReference>
<protein>
    <submittedName>
        <fullName evidence="1">Phage tail assembly protein</fullName>
    </submittedName>
</protein>
<evidence type="ECO:0000313" key="1">
    <source>
        <dbReference type="EMBL" id="VVD75104.1"/>
    </source>
</evidence>
<evidence type="ECO:0000313" key="2">
    <source>
        <dbReference type="Proteomes" id="UP000343317"/>
    </source>
</evidence>
<name>A0A5E4SL19_9BURK</name>
<keyword evidence="2" id="KW-1185">Reference proteome</keyword>
<proteinExistence type="predicted"/>
<dbReference type="InterPro" id="IPR019289">
    <property type="entry name" value="Phage_tail_E/E"/>
</dbReference>
<dbReference type="AlphaFoldDB" id="A0A5E4SL19"/>
<sequence>MSQPEEKTLKLRKPVKLGSDDSEVVYDKLDLREPTAGELDKATSTGGSNIGIGIVLIHLVSGLPKSAIEKLSQRDFTEANEYLAGFTDDGQTESATQSPT</sequence>
<dbReference type="Proteomes" id="UP000343317">
    <property type="component" value="Unassembled WGS sequence"/>
</dbReference>
<gene>
    <name evidence="1" type="ORF">PHO31112_00797</name>
</gene>
<dbReference type="RefSeq" id="WP_150619334.1">
    <property type="nucleotide sequence ID" value="NZ_CABPSM010000002.1"/>
</dbReference>
<reference evidence="1 2" key="1">
    <citation type="submission" date="2019-08" db="EMBL/GenBank/DDBJ databases">
        <authorList>
            <person name="Peeters C."/>
        </authorList>
    </citation>
    <scope>NUCLEOTIDE SEQUENCE [LARGE SCALE GENOMIC DNA]</scope>
    <source>
        <strain evidence="1 2">LMG 31112</strain>
    </source>
</reference>
<organism evidence="1 2">
    <name type="scientific">Pandoraea horticolens</name>
    <dbReference type="NCBI Taxonomy" id="2508298"/>
    <lineage>
        <taxon>Bacteria</taxon>
        <taxon>Pseudomonadati</taxon>
        <taxon>Pseudomonadota</taxon>
        <taxon>Betaproteobacteria</taxon>
        <taxon>Burkholderiales</taxon>
        <taxon>Burkholderiaceae</taxon>
        <taxon>Pandoraea</taxon>
    </lineage>
</organism>
<accession>A0A5E4SL19</accession>